<dbReference type="Proteomes" id="UP000198705">
    <property type="component" value="Unassembled WGS sequence"/>
</dbReference>
<feature type="transmembrane region" description="Helical" evidence="1">
    <location>
        <begin position="33"/>
        <end position="58"/>
    </location>
</feature>
<name>A0A1I4ZQL5_9FLAO</name>
<keyword evidence="1" id="KW-0812">Transmembrane</keyword>
<evidence type="ECO:0000256" key="1">
    <source>
        <dbReference type="SAM" id="Phobius"/>
    </source>
</evidence>
<dbReference type="AlphaFoldDB" id="A0A1I4ZQL5"/>
<evidence type="ECO:0000313" key="3">
    <source>
        <dbReference type="Proteomes" id="UP000198705"/>
    </source>
</evidence>
<protein>
    <submittedName>
        <fullName evidence="2">Uncharacterized protein</fullName>
    </submittedName>
</protein>
<proteinExistence type="predicted"/>
<evidence type="ECO:0000313" key="2">
    <source>
        <dbReference type="EMBL" id="SFN52574.1"/>
    </source>
</evidence>
<feature type="transmembrane region" description="Helical" evidence="1">
    <location>
        <begin position="64"/>
        <end position="83"/>
    </location>
</feature>
<reference evidence="3" key="1">
    <citation type="submission" date="2016-10" db="EMBL/GenBank/DDBJ databases">
        <authorList>
            <person name="Varghese N."/>
            <person name="Submissions S."/>
        </authorList>
    </citation>
    <scope>NUCLEOTIDE SEQUENCE [LARGE SCALE GENOMIC DNA]</scope>
    <source>
        <strain evidence="3">DSM 23925</strain>
    </source>
</reference>
<feature type="transmembrane region" description="Helical" evidence="1">
    <location>
        <begin position="6"/>
        <end position="26"/>
    </location>
</feature>
<keyword evidence="1" id="KW-0472">Membrane</keyword>
<keyword evidence="1" id="KW-1133">Transmembrane helix</keyword>
<dbReference type="STRING" id="649333.SAMN04487989_1011005"/>
<gene>
    <name evidence="2" type="ORF">SAMN04487989_1011005</name>
</gene>
<keyword evidence="3" id="KW-1185">Reference proteome</keyword>
<organism evidence="2 3">
    <name type="scientific">Bizionia echini</name>
    <dbReference type="NCBI Taxonomy" id="649333"/>
    <lineage>
        <taxon>Bacteria</taxon>
        <taxon>Pseudomonadati</taxon>
        <taxon>Bacteroidota</taxon>
        <taxon>Flavobacteriia</taxon>
        <taxon>Flavobacteriales</taxon>
        <taxon>Flavobacteriaceae</taxon>
        <taxon>Bizionia</taxon>
    </lineage>
</organism>
<sequence>MNLETFIYGYIPILIGLLGILVSIGFTRKNLNILNFISSIVISISNSLAIYMLISILAGAYPTFMPHALILISTILVLIQYLIKRRKLIG</sequence>
<accession>A0A1I4ZQL5</accession>
<dbReference type="EMBL" id="FOVN01000001">
    <property type="protein sequence ID" value="SFN52574.1"/>
    <property type="molecule type" value="Genomic_DNA"/>
</dbReference>